<dbReference type="AlphaFoldDB" id="A0A836CKK5"/>
<name>A0A836CKK5_9STRA</name>
<organism evidence="2 3">
    <name type="scientific">Tribonema minus</name>
    <dbReference type="NCBI Taxonomy" id="303371"/>
    <lineage>
        <taxon>Eukaryota</taxon>
        <taxon>Sar</taxon>
        <taxon>Stramenopiles</taxon>
        <taxon>Ochrophyta</taxon>
        <taxon>PX clade</taxon>
        <taxon>Xanthophyceae</taxon>
        <taxon>Tribonematales</taxon>
        <taxon>Tribonemataceae</taxon>
        <taxon>Tribonema</taxon>
    </lineage>
</organism>
<evidence type="ECO:0000313" key="2">
    <source>
        <dbReference type="EMBL" id="KAG5186836.1"/>
    </source>
</evidence>
<protein>
    <submittedName>
        <fullName evidence="2">Uncharacterized protein</fullName>
    </submittedName>
</protein>
<feature type="chain" id="PRO_5032506916" evidence="1">
    <location>
        <begin position="18"/>
        <end position="98"/>
    </location>
</feature>
<feature type="non-terminal residue" evidence="2">
    <location>
        <position position="98"/>
    </location>
</feature>
<evidence type="ECO:0000256" key="1">
    <source>
        <dbReference type="SAM" id="SignalP"/>
    </source>
</evidence>
<keyword evidence="3" id="KW-1185">Reference proteome</keyword>
<proteinExistence type="predicted"/>
<sequence>MFVTCVAMLGCWQYVAAHERVAVRPAQLRHLSRTAESLMPADLLTLSLAVPWLLPEHRAAWLGNHCIHLCVNPPTQAAWQGAHHCVRSAQQCSVPASC</sequence>
<feature type="signal peptide" evidence="1">
    <location>
        <begin position="1"/>
        <end position="17"/>
    </location>
</feature>
<keyword evidence="1" id="KW-0732">Signal</keyword>
<accession>A0A836CKK5</accession>
<dbReference type="Proteomes" id="UP000664859">
    <property type="component" value="Unassembled WGS sequence"/>
</dbReference>
<dbReference type="EMBL" id="JAFCMP010000101">
    <property type="protein sequence ID" value="KAG5186836.1"/>
    <property type="molecule type" value="Genomic_DNA"/>
</dbReference>
<comment type="caution">
    <text evidence="2">The sequence shown here is derived from an EMBL/GenBank/DDBJ whole genome shotgun (WGS) entry which is preliminary data.</text>
</comment>
<reference evidence="2" key="1">
    <citation type="submission" date="2021-02" db="EMBL/GenBank/DDBJ databases">
        <title>First Annotated Genome of the Yellow-green Alga Tribonema minus.</title>
        <authorList>
            <person name="Mahan K.M."/>
        </authorList>
    </citation>
    <scope>NUCLEOTIDE SEQUENCE</scope>
    <source>
        <strain evidence="2">UTEX B ZZ1240</strain>
    </source>
</reference>
<gene>
    <name evidence="2" type="ORF">JKP88DRAFT_218655</name>
</gene>
<evidence type="ECO:0000313" key="3">
    <source>
        <dbReference type="Proteomes" id="UP000664859"/>
    </source>
</evidence>